<keyword evidence="7 20" id="KW-0816">Tricarboxylic acid cycle</keyword>
<comment type="similarity">
    <text evidence="2">Belongs to the isocitrate and isopropylmalate dehydrogenases family.</text>
</comment>
<comment type="cofactor">
    <cofactor evidence="17">
        <name>Mg(2+)</name>
        <dbReference type="ChEBI" id="CHEBI:18420"/>
    </cofactor>
    <cofactor evidence="17">
        <name>Mn(2+)</name>
        <dbReference type="ChEBI" id="CHEBI:29035"/>
    </cofactor>
    <text evidence="17">Binds 1 Mg(2+) or Mn(2+) ion per subunit.</text>
</comment>
<dbReference type="SUPFAM" id="SSF53659">
    <property type="entry name" value="Isocitrate/Isopropylmalate dehydrogenase-like"/>
    <property type="match status" value="1"/>
</dbReference>
<feature type="binding site" evidence="16">
    <location>
        <position position="397"/>
    </location>
    <ligand>
        <name>NADP(+)</name>
        <dbReference type="ChEBI" id="CHEBI:58349"/>
    </ligand>
</feature>
<feature type="binding site" evidence="17">
    <location>
        <position position="311"/>
    </location>
    <ligand>
        <name>Mg(2+)</name>
        <dbReference type="ChEBI" id="CHEBI:18420"/>
    </ligand>
</feature>
<evidence type="ECO:0000256" key="14">
    <source>
        <dbReference type="ARBA" id="ARBA00046127"/>
    </source>
</evidence>
<organism evidence="22 23">
    <name type="scientific">Pelagirhabdus alkalitolerans</name>
    <dbReference type="NCBI Taxonomy" id="1612202"/>
    <lineage>
        <taxon>Bacteria</taxon>
        <taxon>Bacillati</taxon>
        <taxon>Bacillota</taxon>
        <taxon>Bacilli</taxon>
        <taxon>Bacillales</taxon>
        <taxon>Bacillaceae</taxon>
        <taxon>Pelagirhabdus</taxon>
    </lineage>
</organism>
<dbReference type="AlphaFoldDB" id="A0A1G6HL65"/>
<keyword evidence="9 17" id="KW-0460">Magnesium</keyword>
<feature type="binding site" evidence="16">
    <location>
        <position position="95"/>
    </location>
    <ligand>
        <name>NADP(+)</name>
        <dbReference type="ChEBI" id="CHEBI:58349"/>
    </ligand>
</feature>
<evidence type="ECO:0000256" key="20">
    <source>
        <dbReference type="RuleBase" id="RU004446"/>
    </source>
</evidence>
<dbReference type="InterPro" id="IPR004439">
    <property type="entry name" value="Isocitrate_DH_NADP_dimer_prok"/>
</dbReference>
<evidence type="ECO:0000256" key="2">
    <source>
        <dbReference type="ARBA" id="ARBA00007769"/>
    </source>
</evidence>
<dbReference type="RefSeq" id="WP_090793979.1">
    <property type="nucleotide sequence ID" value="NZ_FMYI01000003.1"/>
</dbReference>
<comment type="catalytic activity">
    <reaction evidence="13">
        <text>D-threo-isocitrate + NADP(+) = 2-oxoglutarate + CO2 + NADPH</text>
        <dbReference type="Rhea" id="RHEA:19629"/>
        <dbReference type="ChEBI" id="CHEBI:15562"/>
        <dbReference type="ChEBI" id="CHEBI:16526"/>
        <dbReference type="ChEBI" id="CHEBI:16810"/>
        <dbReference type="ChEBI" id="CHEBI:57783"/>
        <dbReference type="ChEBI" id="CHEBI:58349"/>
        <dbReference type="EC" id="1.1.1.42"/>
    </reaction>
</comment>
<evidence type="ECO:0000256" key="17">
    <source>
        <dbReference type="PIRSR" id="PIRSR604439-3"/>
    </source>
</evidence>
<evidence type="ECO:0000256" key="9">
    <source>
        <dbReference type="ARBA" id="ARBA00022842"/>
    </source>
</evidence>
<feature type="site" description="Critical for catalysis" evidence="18">
    <location>
        <position position="151"/>
    </location>
</feature>
<dbReference type="NCBIfam" id="TIGR00183">
    <property type="entry name" value="prok_nadp_idh"/>
    <property type="match status" value="1"/>
</dbReference>
<evidence type="ECO:0000256" key="5">
    <source>
        <dbReference type="ARBA" id="ARBA00019562"/>
    </source>
</evidence>
<reference evidence="23" key="1">
    <citation type="submission" date="2016-09" db="EMBL/GenBank/DDBJ databases">
        <authorList>
            <person name="Varghese N."/>
            <person name="Submissions S."/>
        </authorList>
    </citation>
    <scope>NUCLEOTIDE SEQUENCE [LARGE SCALE GENOMIC DNA]</scope>
    <source>
        <strain evidence="23">S5</strain>
    </source>
</reference>
<dbReference type="Gene3D" id="3.40.718.10">
    <property type="entry name" value="Isopropylmalate Dehydrogenase"/>
    <property type="match status" value="1"/>
</dbReference>
<keyword evidence="11" id="KW-0560">Oxidoreductase</keyword>
<dbReference type="InterPro" id="IPR019818">
    <property type="entry name" value="IsoCit/isopropylmalate_DH_CS"/>
</dbReference>
<dbReference type="SMART" id="SM01329">
    <property type="entry name" value="Iso_dh"/>
    <property type="match status" value="1"/>
</dbReference>
<feature type="domain" description="Isopropylmalate dehydrogenase-like" evidence="21">
    <location>
        <begin position="21"/>
        <end position="418"/>
    </location>
</feature>
<evidence type="ECO:0000256" key="10">
    <source>
        <dbReference type="ARBA" id="ARBA00022857"/>
    </source>
</evidence>
<feature type="binding site" evidence="16">
    <location>
        <position position="358"/>
    </location>
    <ligand>
        <name>NADP(+)</name>
        <dbReference type="ChEBI" id="CHEBI:58349"/>
    </ligand>
</feature>
<keyword evidence="23" id="KW-1185">Reference proteome</keyword>
<evidence type="ECO:0000256" key="6">
    <source>
        <dbReference type="ARBA" id="ARBA00022435"/>
    </source>
</evidence>
<keyword evidence="6 20" id="KW-0329">Glyoxylate bypass</keyword>
<dbReference type="OrthoDB" id="9806254at2"/>
<comment type="function">
    <text evidence="14">Catalyzes the oxidative decarboxylation of isocitrate to 2-oxoglutarate and carbon dioxide with the concomitant reduction of NADP(+).</text>
</comment>
<feature type="binding site" evidence="15">
    <location>
        <position position="106"/>
    </location>
    <ligand>
        <name>D-threo-isocitrate</name>
        <dbReference type="ChEBI" id="CHEBI:15562"/>
    </ligand>
</feature>
<evidence type="ECO:0000259" key="21">
    <source>
        <dbReference type="SMART" id="SM01329"/>
    </source>
</evidence>
<evidence type="ECO:0000313" key="23">
    <source>
        <dbReference type="Proteomes" id="UP000242949"/>
    </source>
</evidence>
<evidence type="ECO:0000256" key="1">
    <source>
        <dbReference type="ARBA" id="ARBA00001936"/>
    </source>
</evidence>
<sequence>MSKGQKITVENGVVQTPNEAIIPFIEGDGTGADIWAAAKRVLEGAVKKAYSGEKGIVWKEVLAGEKAYNQTGEWLPEETLEAIREYKIAIKGPLTTPIGGGIRSLNVALRQKLDLFTCLRPVRYFDGVPSPVKRPEDTDMVIFRENTEDIYAGIEWEKGSDEVKKVIDFLEKEMDVKNIRFPETSGIGVKPISEEGTKRIVKAAIDYAIKEGRKSVTLVHKGNIMKFTEGAFKNWGYELAEKEYGDKVFTWKEYDEIVEKEGRDAANKAQDEAEKAGRIIVKDAIADIFLQQILTRPKEFDVVATMNLNGDYVSDALAAQVGGIGIAPGANINYETGHAIFEATHGTAPKYAGLDKVNPSSVILSGVLMLEHLGWNEAADLITKSMDKTIGSKVVTYDFARLMDGATEVKTSEFADALIENMDA</sequence>
<feature type="modified residue" description="N6-acetyllysine" evidence="19">
    <location>
        <position position="133"/>
    </location>
</feature>
<dbReference type="GO" id="GO:0051287">
    <property type="term" value="F:NAD binding"/>
    <property type="evidence" value="ECO:0007669"/>
    <property type="project" value="InterPro"/>
</dbReference>
<feature type="modified residue" description="N6-succinyllysine" evidence="19">
    <location>
        <position position="233"/>
    </location>
</feature>
<dbReference type="GO" id="GO:0000287">
    <property type="term" value="F:magnesium ion binding"/>
    <property type="evidence" value="ECO:0007669"/>
    <property type="project" value="InterPro"/>
</dbReference>
<proteinExistence type="inferred from homology"/>
<evidence type="ECO:0000256" key="13">
    <source>
        <dbReference type="ARBA" id="ARBA00023554"/>
    </source>
</evidence>
<dbReference type="InterPro" id="IPR024084">
    <property type="entry name" value="IsoPropMal-DH-like_dom"/>
</dbReference>
<gene>
    <name evidence="22" type="ORF">SAMN05421734_10374</name>
</gene>
<protein>
    <recommendedName>
        <fullName evidence="5 20">Isocitrate dehydrogenase [NADP]</fullName>
        <ecNumber evidence="4 20">1.1.1.42</ecNumber>
    </recommendedName>
</protein>
<dbReference type="GO" id="GO:0006099">
    <property type="term" value="P:tricarboxylic acid cycle"/>
    <property type="evidence" value="ECO:0007669"/>
    <property type="project" value="UniProtKB-UniRule"/>
</dbReference>
<feature type="binding site" evidence="15">
    <location>
        <position position="104"/>
    </location>
    <ligand>
        <name>D-threo-isocitrate</name>
        <dbReference type="ChEBI" id="CHEBI:15562"/>
    </ligand>
</feature>
<comment type="subunit">
    <text evidence="3">Homodimer.</text>
</comment>
<feature type="modified residue" description="N6-succinyllysine" evidence="19">
    <location>
        <position position="91"/>
    </location>
</feature>
<dbReference type="NCBIfam" id="NF005425">
    <property type="entry name" value="PRK07006.1"/>
    <property type="match status" value="1"/>
</dbReference>
<evidence type="ECO:0000256" key="16">
    <source>
        <dbReference type="PIRSR" id="PIRSR604439-2"/>
    </source>
</evidence>
<evidence type="ECO:0000313" key="22">
    <source>
        <dbReference type="EMBL" id="SDB94645.1"/>
    </source>
</evidence>
<feature type="binding site" evidence="15">
    <location>
        <position position="110"/>
    </location>
    <ligand>
        <name>D-threo-isocitrate</name>
        <dbReference type="ChEBI" id="CHEBI:15562"/>
    </ligand>
</feature>
<feature type="binding site" evidence="15">
    <location>
        <position position="120"/>
    </location>
    <ligand>
        <name>D-threo-isocitrate</name>
        <dbReference type="ChEBI" id="CHEBI:15562"/>
    </ligand>
</feature>
<name>A0A1G6HL65_9BACI</name>
<dbReference type="EC" id="1.1.1.42" evidence="4 20"/>
<evidence type="ECO:0000256" key="7">
    <source>
        <dbReference type="ARBA" id="ARBA00022532"/>
    </source>
</evidence>
<dbReference type="Pfam" id="PF00180">
    <property type="entry name" value="Iso_dh"/>
    <property type="match status" value="1"/>
</dbReference>
<dbReference type="PANTHER" id="PTHR43504">
    <property type="entry name" value="ISOCITRATE DEHYDROGENASE [NADP]"/>
    <property type="match status" value="1"/>
</dbReference>
<evidence type="ECO:0000256" key="4">
    <source>
        <dbReference type="ARBA" id="ARBA00013013"/>
    </source>
</evidence>
<dbReference type="GO" id="GO:0004450">
    <property type="term" value="F:isocitrate dehydrogenase (NADP+) activity"/>
    <property type="evidence" value="ECO:0007669"/>
    <property type="project" value="UniProtKB-UniRule"/>
</dbReference>
<evidence type="ECO:0000256" key="11">
    <source>
        <dbReference type="ARBA" id="ARBA00023002"/>
    </source>
</evidence>
<comment type="cofactor">
    <cofactor evidence="1">
        <name>Mn(2+)</name>
        <dbReference type="ChEBI" id="CHEBI:29035"/>
    </cofactor>
</comment>
<keyword evidence="8 20" id="KW-0479">Metal-binding</keyword>
<dbReference type="EMBL" id="FMYI01000003">
    <property type="protein sequence ID" value="SDB94645.1"/>
    <property type="molecule type" value="Genomic_DNA"/>
</dbReference>
<keyword evidence="10 16" id="KW-0521">NADP</keyword>
<evidence type="ECO:0000256" key="3">
    <source>
        <dbReference type="ARBA" id="ARBA00011738"/>
    </source>
</evidence>
<dbReference type="Proteomes" id="UP000242949">
    <property type="component" value="Unassembled WGS sequence"/>
</dbReference>
<keyword evidence="12 17" id="KW-0464">Manganese</keyword>
<evidence type="ECO:0000256" key="12">
    <source>
        <dbReference type="ARBA" id="ARBA00023211"/>
    </source>
</evidence>
<evidence type="ECO:0000256" key="15">
    <source>
        <dbReference type="PIRSR" id="PIRSR604439-1"/>
    </source>
</evidence>
<feature type="binding site" evidence="16">
    <location>
        <position position="401"/>
    </location>
    <ligand>
        <name>NADP(+)</name>
        <dbReference type="ChEBI" id="CHEBI:58349"/>
    </ligand>
</feature>
<feature type="binding site" evidence="16">
    <location>
        <begin position="345"/>
        <end position="351"/>
    </location>
    <ligand>
        <name>NADP(+)</name>
        <dbReference type="ChEBI" id="CHEBI:58349"/>
    </ligand>
</feature>
<dbReference type="PROSITE" id="PS00470">
    <property type="entry name" value="IDH_IMDH"/>
    <property type="match status" value="1"/>
</dbReference>
<evidence type="ECO:0000256" key="19">
    <source>
        <dbReference type="PIRSR" id="PIRSR604439-5"/>
    </source>
</evidence>
<feature type="modified residue" description="Phosphoserine" evidence="19">
    <location>
        <position position="104"/>
    </location>
</feature>
<feature type="site" description="Critical for catalysis" evidence="18">
    <location>
        <position position="221"/>
    </location>
</feature>
<dbReference type="PANTHER" id="PTHR43504:SF1">
    <property type="entry name" value="ISOCITRATE DEHYDROGENASE [NADP]"/>
    <property type="match status" value="1"/>
</dbReference>
<dbReference type="STRING" id="1612202.SAMN05421734_10374"/>
<evidence type="ECO:0000256" key="8">
    <source>
        <dbReference type="ARBA" id="ARBA00022723"/>
    </source>
</evidence>
<dbReference type="GO" id="GO:0006097">
    <property type="term" value="P:glyoxylate cycle"/>
    <property type="evidence" value="ECO:0007669"/>
    <property type="project" value="UniProtKB-KW"/>
</dbReference>
<evidence type="ECO:0000256" key="18">
    <source>
        <dbReference type="PIRSR" id="PIRSR604439-4"/>
    </source>
</evidence>
<feature type="binding site" evidence="15">
    <location>
        <position position="144"/>
    </location>
    <ligand>
        <name>D-threo-isocitrate</name>
        <dbReference type="ChEBI" id="CHEBI:15562"/>
    </ligand>
</feature>
<accession>A0A1G6HL65</accession>